<accession>A0ABX8WNF3</accession>
<keyword evidence="4 7" id="KW-1133">Transmembrane helix</keyword>
<evidence type="ECO:0000313" key="8">
    <source>
        <dbReference type="EMBL" id="QYO79127.1"/>
    </source>
</evidence>
<dbReference type="NCBIfam" id="TIGR00765">
    <property type="entry name" value="yihY_not_rbn"/>
    <property type="match status" value="1"/>
</dbReference>
<feature type="transmembrane region" description="Helical" evidence="7">
    <location>
        <begin position="156"/>
        <end position="177"/>
    </location>
</feature>
<evidence type="ECO:0000256" key="5">
    <source>
        <dbReference type="ARBA" id="ARBA00023136"/>
    </source>
</evidence>
<reference evidence="8 9" key="1">
    <citation type="submission" date="2021-08" db="EMBL/GenBank/DDBJ databases">
        <title>Devosia salina sp. nov., isolated from the South China Sea sediment.</title>
        <authorList>
            <person name="Zhou Z."/>
        </authorList>
    </citation>
    <scope>NUCLEOTIDE SEQUENCE [LARGE SCALE GENOMIC DNA]</scope>
    <source>
        <strain evidence="8 9">SCS-3</strain>
    </source>
</reference>
<protein>
    <submittedName>
        <fullName evidence="8">YihY/virulence factor BrkB family protein</fullName>
    </submittedName>
</protein>
<keyword evidence="2" id="KW-1003">Cell membrane</keyword>
<dbReference type="PANTHER" id="PTHR30213">
    <property type="entry name" value="INNER MEMBRANE PROTEIN YHJD"/>
    <property type="match status" value="1"/>
</dbReference>
<evidence type="ECO:0000313" key="9">
    <source>
        <dbReference type="Proteomes" id="UP000825799"/>
    </source>
</evidence>
<proteinExistence type="predicted"/>
<feature type="region of interest" description="Disordered" evidence="6">
    <location>
        <begin position="293"/>
        <end position="312"/>
    </location>
</feature>
<comment type="subcellular location">
    <subcellularLocation>
        <location evidence="1">Cell membrane</location>
        <topology evidence="1">Multi-pass membrane protein</topology>
    </subcellularLocation>
</comment>
<dbReference type="EMBL" id="CP080590">
    <property type="protein sequence ID" value="QYO79127.1"/>
    <property type="molecule type" value="Genomic_DNA"/>
</dbReference>
<keyword evidence="5 7" id="KW-0472">Membrane</keyword>
<keyword evidence="3 7" id="KW-0812">Transmembrane</keyword>
<dbReference type="InterPro" id="IPR017039">
    <property type="entry name" value="Virul_fac_BrkB"/>
</dbReference>
<gene>
    <name evidence="8" type="ORF">K1X15_15795</name>
</gene>
<evidence type="ECO:0000256" key="1">
    <source>
        <dbReference type="ARBA" id="ARBA00004651"/>
    </source>
</evidence>
<evidence type="ECO:0000256" key="2">
    <source>
        <dbReference type="ARBA" id="ARBA00022475"/>
    </source>
</evidence>
<feature type="transmembrane region" description="Helical" evidence="7">
    <location>
        <begin position="263"/>
        <end position="285"/>
    </location>
</feature>
<evidence type="ECO:0000256" key="6">
    <source>
        <dbReference type="SAM" id="MobiDB-lite"/>
    </source>
</evidence>
<dbReference type="PANTHER" id="PTHR30213:SF0">
    <property type="entry name" value="UPF0761 MEMBRANE PROTEIN YIHY"/>
    <property type="match status" value="1"/>
</dbReference>
<keyword evidence="9" id="KW-1185">Reference proteome</keyword>
<sequence length="378" mass="40614">MIDERYAAQSRRGRAADAPGQIPQPGWKDIGWRLFQSIGRDRVLFTSAAVSFYILLALVPTLNAFVSIYGLFNDATSVLDHVDLLAGVVPPGALGVVRDQLTRLAEQSRGGLGLSLLFSIGVALWGSSAGVKAMFEAMNIAYHEQENRSFIAFNGLALLFALAGAIAALLVIAVLLVVPSLVAFTPWSEGMGWTARLAAYAAMVLVLWVGVAALYRWGPSREQAKWRWITPGSVFSALLLSGGSVVFSWYVSNFSDDSAAYGSLGAVIGLMIWLWISTTIVILGAELNSEVEHQTARDSTTGPAEPLGERGARMADTVGRVWPPDREAVEIPEPRDRRKVTPLAIGILLPTVLVALLKARGKSETSPPPADPKGFTRS</sequence>
<evidence type="ECO:0000256" key="3">
    <source>
        <dbReference type="ARBA" id="ARBA00022692"/>
    </source>
</evidence>
<feature type="transmembrane region" description="Helical" evidence="7">
    <location>
        <begin position="197"/>
        <end position="217"/>
    </location>
</feature>
<evidence type="ECO:0000256" key="4">
    <source>
        <dbReference type="ARBA" id="ARBA00022989"/>
    </source>
</evidence>
<feature type="transmembrane region" description="Helical" evidence="7">
    <location>
        <begin position="229"/>
        <end position="251"/>
    </location>
</feature>
<dbReference type="Pfam" id="PF03631">
    <property type="entry name" value="Virul_fac_BrkB"/>
    <property type="match status" value="1"/>
</dbReference>
<dbReference type="Proteomes" id="UP000825799">
    <property type="component" value="Chromosome"/>
</dbReference>
<organism evidence="8 9">
    <name type="scientific">Devosia salina</name>
    <dbReference type="NCBI Taxonomy" id="2860336"/>
    <lineage>
        <taxon>Bacteria</taxon>
        <taxon>Pseudomonadati</taxon>
        <taxon>Pseudomonadota</taxon>
        <taxon>Alphaproteobacteria</taxon>
        <taxon>Hyphomicrobiales</taxon>
        <taxon>Devosiaceae</taxon>
        <taxon>Devosia</taxon>
    </lineage>
</organism>
<feature type="transmembrane region" description="Helical" evidence="7">
    <location>
        <begin position="112"/>
        <end position="135"/>
    </location>
</feature>
<feature type="transmembrane region" description="Helical" evidence="7">
    <location>
        <begin position="43"/>
        <end position="72"/>
    </location>
</feature>
<name>A0ABX8WNF3_9HYPH</name>
<evidence type="ECO:0000256" key="7">
    <source>
        <dbReference type="SAM" id="Phobius"/>
    </source>
</evidence>